<dbReference type="Proteomes" id="UP000253420">
    <property type="component" value="Unassembled WGS sequence"/>
</dbReference>
<evidence type="ECO:0000313" key="2">
    <source>
        <dbReference type="Proteomes" id="UP000253420"/>
    </source>
</evidence>
<dbReference type="EMBL" id="QOZG01000001">
    <property type="protein sequence ID" value="RCS25462.1"/>
    <property type="molecule type" value="Genomic_DNA"/>
</dbReference>
<sequence>MPTFDCRLADMITMSSASLPQLPHCPQPGSQPHIVSGLVWWLLLEFGRKIVIPSRASKSRFFTIYYRLFAWQDRKIINDFNKLKRKTLPSCDGRVFLCDEIAKLCRL</sequence>
<proteinExistence type="predicted"/>
<keyword evidence="2" id="KW-1185">Reference proteome</keyword>
<accession>A0A368KAM2</accession>
<gene>
    <name evidence="1" type="ORF">DUT91_01260</name>
</gene>
<comment type="caution">
    <text evidence="1">The sequence shown here is derived from an EMBL/GenBank/DDBJ whole genome shotgun (WGS) entry which is preliminary data.</text>
</comment>
<protein>
    <submittedName>
        <fullName evidence="1">Uncharacterized protein</fullName>
    </submittedName>
</protein>
<dbReference type="AlphaFoldDB" id="A0A368KAM2"/>
<organism evidence="1 2">
    <name type="scientific">Phyllobacterium salinisoli</name>
    <dbReference type="NCBI Taxonomy" id="1899321"/>
    <lineage>
        <taxon>Bacteria</taxon>
        <taxon>Pseudomonadati</taxon>
        <taxon>Pseudomonadota</taxon>
        <taxon>Alphaproteobacteria</taxon>
        <taxon>Hyphomicrobiales</taxon>
        <taxon>Phyllobacteriaceae</taxon>
        <taxon>Phyllobacterium</taxon>
    </lineage>
</organism>
<name>A0A368KAM2_9HYPH</name>
<evidence type="ECO:0000313" key="1">
    <source>
        <dbReference type="EMBL" id="RCS25462.1"/>
    </source>
</evidence>
<reference evidence="1 2" key="1">
    <citation type="submission" date="2018-07" db="EMBL/GenBank/DDBJ databases">
        <title>The draft genome of Phyllobacterium salinisoli.</title>
        <authorList>
            <person name="Liu L."/>
            <person name="Li L."/>
            <person name="Zhang X."/>
            <person name="Liang L."/>
        </authorList>
    </citation>
    <scope>NUCLEOTIDE SEQUENCE [LARGE SCALE GENOMIC DNA]</scope>
    <source>
        <strain evidence="1 2">LLAN61</strain>
    </source>
</reference>